<comment type="catalytic activity">
    <reaction evidence="3 4">
        <text>DNA(n) + a 2'-deoxyribonucleoside 5'-triphosphate = DNA(n+1) + diphosphate</text>
        <dbReference type="Rhea" id="RHEA:22508"/>
        <dbReference type="Rhea" id="RHEA-COMP:17339"/>
        <dbReference type="Rhea" id="RHEA-COMP:17340"/>
        <dbReference type="ChEBI" id="CHEBI:33019"/>
        <dbReference type="ChEBI" id="CHEBI:61560"/>
        <dbReference type="ChEBI" id="CHEBI:173112"/>
        <dbReference type="EC" id="2.7.7.7"/>
    </reaction>
</comment>
<dbReference type="GO" id="GO:0006261">
    <property type="term" value="P:DNA-templated DNA replication"/>
    <property type="evidence" value="ECO:0007669"/>
    <property type="project" value="UniProtKB-UniRule"/>
</dbReference>
<dbReference type="Pfam" id="PF00817">
    <property type="entry name" value="IMS"/>
    <property type="match status" value="1"/>
</dbReference>
<dbReference type="EC" id="2.7.7.7" evidence="4"/>
<name>A0AA37XAU7_9MICO</name>
<dbReference type="SUPFAM" id="SSF100879">
    <property type="entry name" value="Lesion bypass DNA polymerase (Y-family), little finger domain"/>
    <property type="match status" value="1"/>
</dbReference>
<feature type="binding site" evidence="4">
    <location>
        <position position="22"/>
    </location>
    <ligand>
        <name>Mg(2+)</name>
        <dbReference type="ChEBI" id="CHEBI:18420"/>
    </ligand>
</feature>
<dbReference type="InterPro" id="IPR024728">
    <property type="entry name" value="PolY_HhH_motif"/>
</dbReference>
<feature type="binding site" evidence="4">
    <location>
        <position position="113"/>
    </location>
    <ligand>
        <name>Mg(2+)</name>
        <dbReference type="ChEBI" id="CHEBI:18420"/>
    </ligand>
</feature>
<evidence type="ECO:0000256" key="4">
    <source>
        <dbReference type="HAMAP-Rule" id="MF_01113"/>
    </source>
</evidence>
<keyword evidence="7" id="KW-1185">Reference proteome</keyword>
<dbReference type="EMBL" id="BSUM01000001">
    <property type="protein sequence ID" value="GMA30509.1"/>
    <property type="molecule type" value="Genomic_DNA"/>
</dbReference>
<dbReference type="Pfam" id="PF11799">
    <property type="entry name" value="IMS_C"/>
    <property type="match status" value="1"/>
</dbReference>
<dbReference type="GO" id="GO:0042276">
    <property type="term" value="P:error-prone translesion synthesis"/>
    <property type="evidence" value="ECO:0007669"/>
    <property type="project" value="TreeGrafter"/>
</dbReference>
<dbReference type="Gene3D" id="1.10.150.20">
    <property type="entry name" value="5' to 3' exonuclease, C-terminal subdomain"/>
    <property type="match status" value="1"/>
</dbReference>
<dbReference type="Gene3D" id="3.30.1490.100">
    <property type="entry name" value="DNA polymerase, Y-family, little finger domain"/>
    <property type="match status" value="1"/>
</dbReference>
<keyword evidence="4" id="KW-0808">Transferase</keyword>
<dbReference type="InterPro" id="IPR001126">
    <property type="entry name" value="UmuC"/>
</dbReference>
<keyword evidence="4" id="KW-0515">Mutator protein</keyword>
<dbReference type="GO" id="GO:0005829">
    <property type="term" value="C:cytosol"/>
    <property type="evidence" value="ECO:0007669"/>
    <property type="project" value="TreeGrafter"/>
</dbReference>
<keyword evidence="4" id="KW-0239">DNA-directed DNA polymerase</keyword>
<evidence type="ECO:0000256" key="2">
    <source>
        <dbReference type="ARBA" id="ARBA00025589"/>
    </source>
</evidence>
<dbReference type="HAMAP" id="MF_01113">
    <property type="entry name" value="DNApol_IV"/>
    <property type="match status" value="1"/>
</dbReference>
<protein>
    <recommendedName>
        <fullName evidence="4">DNA polymerase IV</fullName>
        <shortName evidence="4">Pol IV</shortName>
        <ecNumber evidence="4">2.7.7.7</ecNumber>
    </recommendedName>
</protein>
<accession>A0AA37XAU7</accession>
<feature type="active site" evidence="4">
    <location>
        <position position="114"/>
    </location>
</feature>
<feature type="site" description="Substrate discrimination" evidence="4">
    <location>
        <position position="27"/>
    </location>
</feature>
<evidence type="ECO:0000313" key="7">
    <source>
        <dbReference type="Proteomes" id="UP001157161"/>
    </source>
</evidence>
<evidence type="ECO:0000313" key="6">
    <source>
        <dbReference type="EMBL" id="GMA30509.1"/>
    </source>
</evidence>
<dbReference type="InterPro" id="IPR017961">
    <property type="entry name" value="DNA_pol_Y-fam_little_finger"/>
</dbReference>
<dbReference type="InterPro" id="IPR043502">
    <property type="entry name" value="DNA/RNA_pol_sf"/>
</dbReference>
<dbReference type="GO" id="GO:0006281">
    <property type="term" value="P:DNA repair"/>
    <property type="evidence" value="ECO:0007669"/>
    <property type="project" value="UniProtKB-UniRule"/>
</dbReference>
<keyword evidence="4" id="KW-0238">DNA-binding</keyword>
<reference evidence="6" key="1">
    <citation type="journal article" date="2014" name="Int. J. Syst. Evol. Microbiol.">
        <title>Complete genome sequence of Corynebacterium casei LMG S-19264T (=DSM 44701T), isolated from a smear-ripened cheese.</title>
        <authorList>
            <consortium name="US DOE Joint Genome Institute (JGI-PGF)"/>
            <person name="Walter F."/>
            <person name="Albersmeier A."/>
            <person name="Kalinowski J."/>
            <person name="Ruckert C."/>
        </authorList>
    </citation>
    <scope>NUCLEOTIDE SEQUENCE</scope>
    <source>
        <strain evidence="6">NBRC 112290</strain>
    </source>
</reference>
<dbReference type="Gene3D" id="3.40.1170.60">
    <property type="match status" value="1"/>
</dbReference>
<sequence length="429" mass="44977">MCERVFVSIPSAEPRASILHADLDSFYASVAQRDDPALRGRPVAVGGGGVILAASYEAKRAGISTPMPGHRARALCPGLVIVRPDFPTYTAASRAVFAIFRETTPLVQGVSVDEAFLDVGGLGRIDGSPVDIAARLRRRVAHEVGLPITVGVARTPFLAKTASQAAKPDGLLEVPPDGERAFLHPLPLRRLWGVGEATAGRLGSFGLETVGDLAALPEDVLVGLLGRAGGRHLYAVVHGRTSTTLSLGHRRSSIGAQRALGRGPHRPEHVHAALLGLVDRVTRRLREAEQLAGTVVLRLRFDDYTAVTRSHSLAHPTASTARLADTAVSLLRQARPLVRARGITLVGVALGGLVADRVEQPELSFAEVAAGGGAGRAGGGAARVRDTRELDAAVDALGHRYGGHALTRASLLRDRDALAGPSLDEAVEG</sequence>
<dbReference type="Pfam" id="PF11798">
    <property type="entry name" value="IMS_HHH"/>
    <property type="match status" value="1"/>
</dbReference>
<dbReference type="InterPro" id="IPR022880">
    <property type="entry name" value="DNApol_IV"/>
</dbReference>
<keyword evidence="4" id="KW-0963">Cytoplasm</keyword>
<dbReference type="AlphaFoldDB" id="A0AA37XAU7"/>
<dbReference type="NCBIfam" id="NF002677">
    <property type="entry name" value="PRK02406.1"/>
    <property type="match status" value="1"/>
</dbReference>
<keyword evidence="4" id="KW-0227">DNA damage</keyword>
<feature type="domain" description="UmuC" evidence="5">
    <location>
        <begin position="18"/>
        <end position="195"/>
    </location>
</feature>
<comment type="similarity">
    <text evidence="1 4">Belongs to the DNA polymerase type-Y family.</text>
</comment>
<comment type="subunit">
    <text evidence="4">Monomer.</text>
</comment>
<dbReference type="NCBIfam" id="NF003015">
    <property type="entry name" value="PRK03858.1"/>
    <property type="match status" value="1"/>
</dbReference>
<keyword evidence="4" id="KW-0234">DNA repair</keyword>
<dbReference type="GO" id="GO:0003887">
    <property type="term" value="F:DNA-directed DNA polymerase activity"/>
    <property type="evidence" value="ECO:0007669"/>
    <property type="project" value="UniProtKB-UniRule"/>
</dbReference>
<proteinExistence type="inferred from homology"/>
<dbReference type="CDD" id="cd03586">
    <property type="entry name" value="PolY_Pol_IV_kappa"/>
    <property type="match status" value="1"/>
</dbReference>
<comment type="function">
    <text evidence="2 4">Poorly processive, error-prone DNA polymerase involved in untargeted mutagenesis. Copies undamaged DNA at stalled replication forks, which arise in vivo from mismatched or misaligned primer ends. These misaligned primers can be extended by PolIV. Exhibits no 3'-5' exonuclease (proofreading) activity. May be involved in translesional synthesis, in conjunction with the beta clamp from PolIII.</text>
</comment>
<keyword evidence="4" id="KW-0235">DNA replication</keyword>
<dbReference type="PANTHER" id="PTHR11076:SF33">
    <property type="entry name" value="DNA POLYMERASE KAPPA"/>
    <property type="match status" value="1"/>
</dbReference>
<comment type="cofactor">
    <cofactor evidence="4">
        <name>Mg(2+)</name>
        <dbReference type="ChEBI" id="CHEBI:18420"/>
    </cofactor>
    <text evidence="4">Binds 2 magnesium ions per subunit.</text>
</comment>
<keyword evidence="4" id="KW-0548">Nucleotidyltransferase</keyword>
<evidence type="ECO:0000256" key="1">
    <source>
        <dbReference type="ARBA" id="ARBA00010945"/>
    </source>
</evidence>
<dbReference type="InterPro" id="IPR043128">
    <property type="entry name" value="Rev_trsase/Diguanyl_cyclase"/>
</dbReference>
<comment type="caution">
    <text evidence="6">The sequence shown here is derived from an EMBL/GenBank/DDBJ whole genome shotgun (WGS) entry which is preliminary data.</text>
</comment>
<organism evidence="6 7">
    <name type="scientific">Litorihabitans aurantiacus</name>
    <dbReference type="NCBI Taxonomy" id="1930061"/>
    <lineage>
        <taxon>Bacteria</taxon>
        <taxon>Bacillati</taxon>
        <taxon>Actinomycetota</taxon>
        <taxon>Actinomycetes</taxon>
        <taxon>Micrococcales</taxon>
        <taxon>Beutenbergiaceae</taxon>
        <taxon>Litorihabitans</taxon>
    </lineage>
</organism>
<gene>
    <name evidence="6" type="primary">dinB_1</name>
    <name evidence="4" type="synonym">dinB</name>
    <name evidence="6" type="ORF">GCM10025875_05010</name>
</gene>
<dbReference type="GO" id="GO:0009432">
    <property type="term" value="P:SOS response"/>
    <property type="evidence" value="ECO:0007669"/>
    <property type="project" value="TreeGrafter"/>
</dbReference>
<dbReference type="GO" id="GO:0003684">
    <property type="term" value="F:damaged DNA binding"/>
    <property type="evidence" value="ECO:0007669"/>
    <property type="project" value="InterPro"/>
</dbReference>
<evidence type="ECO:0000259" key="5">
    <source>
        <dbReference type="PROSITE" id="PS50173"/>
    </source>
</evidence>
<dbReference type="InterPro" id="IPR050116">
    <property type="entry name" value="DNA_polymerase-Y"/>
</dbReference>
<keyword evidence="4" id="KW-0479">Metal-binding</keyword>
<dbReference type="Gene3D" id="3.30.70.270">
    <property type="match status" value="1"/>
</dbReference>
<keyword evidence="4" id="KW-0460">Magnesium</keyword>
<dbReference type="SUPFAM" id="SSF56672">
    <property type="entry name" value="DNA/RNA polymerases"/>
    <property type="match status" value="1"/>
</dbReference>
<evidence type="ECO:0000256" key="3">
    <source>
        <dbReference type="ARBA" id="ARBA00049244"/>
    </source>
</evidence>
<reference evidence="6" key="2">
    <citation type="submission" date="2023-02" db="EMBL/GenBank/DDBJ databases">
        <authorList>
            <person name="Sun Q."/>
            <person name="Mori K."/>
        </authorList>
    </citation>
    <scope>NUCLEOTIDE SEQUENCE</scope>
    <source>
        <strain evidence="6">NBRC 112290</strain>
    </source>
</reference>
<comment type="subcellular location">
    <subcellularLocation>
        <location evidence="4">Cytoplasm</location>
    </subcellularLocation>
</comment>
<dbReference type="Proteomes" id="UP001157161">
    <property type="component" value="Unassembled WGS sequence"/>
</dbReference>
<dbReference type="PROSITE" id="PS50173">
    <property type="entry name" value="UMUC"/>
    <property type="match status" value="1"/>
</dbReference>
<dbReference type="GO" id="GO:0000287">
    <property type="term" value="F:magnesium ion binding"/>
    <property type="evidence" value="ECO:0007669"/>
    <property type="project" value="UniProtKB-UniRule"/>
</dbReference>
<dbReference type="InterPro" id="IPR036775">
    <property type="entry name" value="DNA_pol_Y-fam_lit_finger_sf"/>
</dbReference>
<dbReference type="PANTHER" id="PTHR11076">
    <property type="entry name" value="DNA REPAIR POLYMERASE UMUC / TRANSFERASE FAMILY MEMBER"/>
    <property type="match status" value="1"/>
</dbReference>